<dbReference type="Proteomes" id="UP000314294">
    <property type="component" value="Unassembled WGS sequence"/>
</dbReference>
<name>A0A4Z2I7U0_9TELE</name>
<evidence type="ECO:0000313" key="2">
    <source>
        <dbReference type="EMBL" id="TNN73535.1"/>
    </source>
</evidence>
<proteinExistence type="predicted"/>
<sequence length="79" mass="8413">MSQPSRPASVGLGVGEKIKSSCVGDSQFLESKMSCFPPRPTRGQRSADDSEAEDFCIVGLVPVGSFIITVLLLLTSSFF</sequence>
<accession>A0A4Z2I7U0</accession>
<evidence type="ECO:0000256" key="1">
    <source>
        <dbReference type="SAM" id="Phobius"/>
    </source>
</evidence>
<keyword evidence="1" id="KW-0472">Membrane</keyword>
<keyword evidence="1" id="KW-1133">Transmembrane helix</keyword>
<dbReference type="AlphaFoldDB" id="A0A4Z2I7U0"/>
<protein>
    <submittedName>
        <fullName evidence="2">Uncharacterized protein</fullName>
    </submittedName>
</protein>
<organism evidence="2 3">
    <name type="scientific">Liparis tanakae</name>
    <name type="common">Tanaka's snailfish</name>
    <dbReference type="NCBI Taxonomy" id="230148"/>
    <lineage>
        <taxon>Eukaryota</taxon>
        <taxon>Metazoa</taxon>
        <taxon>Chordata</taxon>
        <taxon>Craniata</taxon>
        <taxon>Vertebrata</taxon>
        <taxon>Euteleostomi</taxon>
        <taxon>Actinopterygii</taxon>
        <taxon>Neopterygii</taxon>
        <taxon>Teleostei</taxon>
        <taxon>Neoteleostei</taxon>
        <taxon>Acanthomorphata</taxon>
        <taxon>Eupercaria</taxon>
        <taxon>Perciformes</taxon>
        <taxon>Cottioidei</taxon>
        <taxon>Cottales</taxon>
        <taxon>Liparidae</taxon>
        <taxon>Liparis</taxon>
    </lineage>
</organism>
<gene>
    <name evidence="2" type="ORF">EYF80_016130</name>
</gene>
<reference evidence="2 3" key="1">
    <citation type="submission" date="2019-03" db="EMBL/GenBank/DDBJ databases">
        <title>First draft genome of Liparis tanakae, snailfish: a comprehensive survey of snailfish specific genes.</title>
        <authorList>
            <person name="Kim W."/>
            <person name="Song I."/>
            <person name="Jeong J.-H."/>
            <person name="Kim D."/>
            <person name="Kim S."/>
            <person name="Ryu S."/>
            <person name="Song J.Y."/>
            <person name="Lee S.K."/>
        </authorList>
    </citation>
    <scope>NUCLEOTIDE SEQUENCE [LARGE SCALE GENOMIC DNA]</scope>
    <source>
        <tissue evidence="2">Muscle</tissue>
    </source>
</reference>
<keyword evidence="1" id="KW-0812">Transmembrane</keyword>
<keyword evidence="3" id="KW-1185">Reference proteome</keyword>
<feature type="transmembrane region" description="Helical" evidence="1">
    <location>
        <begin position="55"/>
        <end position="74"/>
    </location>
</feature>
<dbReference type="OrthoDB" id="1305878at2759"/>
<dbReference type="EMBL" id="SRLO01000123">
    <property type="protein sequence ID" value="TNN73535.1"/>
    <property type="molecule type" value="Genomic_DNA"/>
</dbReference>
<comment type="caution">
    <text evidence="2">The sequence shown here is derived from an EMBL/GenBank/DDBJ whole genome shotgun (WGS) entry which is preliminary data.</text>
</comment>
<evidence type="ECO:0000313" key="3">
    <source>
        <dbReference type="Proteomes" id="UP000314294"/>
    </source>
</evidence>